<dbReference type="PANTHER" id="PTHR12483">
    <property type="entry name" value="SOLUTE CARRIER FAMILY 31 COPPER TRANSPORTERS"/>
    <property type="match status" value="1"/>
</dbReference>
<comment type="similarity">
    <text evidence="4">Belongs to the copper transporter (Ctr) (TC 1.A.56) family. SLC31A subfamily.</text>
</comment>
<sequence length="224" mass="24952">MGDYPFMIDLMYSNSTGVPAFCSSSMGGGMIMYMDGFKFSLAGEEPCLNLFFPDWTLDSRQKFYAAMAGVFFLAIFVEGLSNLRYRIVHSVKLAHRRRDDVAPKSTQMLRLVVTLMHGLQGLVGYMLMLAIMTFSVELLLAAVLGLAIGYGIFFQYEEALGRLHVTTNPCCSFLEGEAREIQEEAEEEEEEETEVIVQETPATNQQPASSEETTMEAVTPEESA</sequence>
<feature type="compositionally biased region" description="Acidic residues" evidence="5">
    <location>
        <begin position="183"/>
        <end position="194"/>
    </location>
</feature>
<evidence type="ECO:0000313" key="6">
    <source>
        <dbReference type="EMBL" id="CAE0415510.1"/>
    </source>
</evidence>
<dbReference type="GO" id="GO:0005375">
    <property type="term" value="F:copper ion transmembrane transporter activity"/>
    <property type="evidence" value="ECO:0007669"/>
    <property type="project" value="UniProtKB-UniRule"/>
</dbReference>
<feature type="transmembrane region" description="Helical" evidence="4">
    <location>
        <begin position="108"/>
        <end position="132"/>
    </location>
</feature>
<dbReference type="AlphaFoldDB" id="A0A7S3PAP3"/>
<keyword evidence="4" id="KW-0186">Copper</keyword>
<keyword evidence="4" id="KW-0187">Copper transport</keyword>
<feature type="compositionally biased region" description="Polar residues" evidence="5">
    <location>
        <begin position="201"/>
        <end position="212"/>
    </location>
</feature>
<evidence type="ECO:0000256" key="2">
    <source>
        <dbReference type="ARBA" id="ARBA00022989"/>
    </source>
</evidence>
<evidence type="ECO:0000256" key="5">
    <source>
        <dbReference type="SAM" id="MobiDB-lite"/>
    </source>
</evidence>
<comment type="subcellular location">
    <subcellularLocation>
        <location evidence="4">Membrane</location>
        <topology evidence="4">Multi-pass membrane protein</topology>
    </subcellularLocation>
</comment>
<evidence type="ECO:0000256" key="3">
    <source>
        <dbReference type="ARBA" id="ARBA00023136"/>
    </source>
</evidence>
<evidence type="ECO:0000256" key="4">
    <source>
        <dbReference type="RuleBase" id="RU367022"/>
    </source>
</evidence>
<keyword evidence="4" id="KW-0406">Ion transport</keyword>
<accession>A0A7S3PAP3</accession>
<evidence type="ECO:0000256" key="1">
    <source>
        <dbReference type="ARBA" id="ARBA00022692"/>
    </source>
</evidence>
<feature type="region of interest" description="Disordered" evidence="5">
    <location>
        <begin position="180"/>
        <end position="224"/>
    </location>
</feature>
<name>A0A7S3PAP3_9STRA</name>
<feature type="transmembrane region" description="Helical" evidence="4">
    <location>
        <begin position="138"/>
        <end position="156"/>
    </location>
</feature>
<keyword evidence="3 4" id="KW-0472">Membrane</keyword>
<dbReference type="InterPro" id="IPR007274">
    <property type="entry name" value="Cop_transporter"/>
</dbReference>
<dbReference type="EMBL" id="HBIM01016058">
    <property type="protein sequence ID" value="CAE0415510.1"/>
    <property type="molecule type" value="Transcribed_RNA"/>
</dbReference>
<reference evidence="6" key="1">
    <citation type="submission" date="2021-01" db="EMBL/GenBank/DDBJ databases">
        <authorList>
            <person name="Corre E."/>
            <person name="Pelletier E."/>
            <person name="Niang G."/>
            <person name="Scheremetjew M."/>
            <person name="Finn R."/>
            <person name="Kale V."/>
            <person name="Holt S."/>
            <person name="Cochrane G."/>
            <person name="Meng A."/>
            <person name="Brown T."/>
            <person name="Cohen L."/>
        </authorList>
    </citation>
    <scope>NUCLEOTIDE SEQUENCE</scope>
    <source>
        <strain evidence="6">CCMP127</strain>
    </source>
</reference>
<dbReference type="GO" id="GO:0016020">
    <property type="term" value="C:membrane"/>
    <property type="evidence" value="ECO:0007669"/>
    <property type="project" value="UniProtKB-SubCell"/>
</dbReference>
<protein>
    <recommendedName>
        <fullName evidence="4">Copper transport protein</fullName>
    </recommendedName>
</protein>
<gene>
    <name evidence="6" type="ORF">ACOF00016_LOCUS12608</name>
</gene>
<keyword evidence="4" id="KW-0813">Transport</keyword>
<keyword evidence="2 4" id="KW-1133">Transmembrane helix</keyword>
<keyword evidence="1 4" id="KW-0812">Transmembrane</keyword>
<organism evidence="6">
    <name type="scientific">Amphora coffeiformis</name>
    <dbReference type="NCBI Taxonomy" id="265554"/>
    <lineage>
        <taxon>Eukaryota</taxon>
        <taxon>Sar</taxon>
        <taxon>Stramenopiles</taxon>
        <taxon>Ochrophyta</taxon>
        <taxon>Bacillariophyta</taxon>
        <taxon>Bacillariophyceae</taxon>
        <taxon>Bacillariophycidae</taxon>
        <taxon>Thalassiophysales</taxon>
        <taxon>Catenulaceae</taxon>
        <taxon>Amphora</taxon>
    </lineage>
</organism>
<proteinExistence type="inferred from homology"/>
<feature type="transmembrane region" description="Helical" evidence="4">
    <location>
        <begin position="63"/>
        <end position="87"/>
    </location>
</feature>
<dbReference type="Pfam" id="PF04145">
    <property type="entry name" value="Ctr"/>
    <property type="match status" value="1"/>
</dbReference>